<keyword evidence="2" id="KW-1185">Reference proteome</keyword>
<gene>
    <name evidence="1" type="ORF">L484_005821</name>
</gene>
<evidence type="ECO:0000313" key="1">
    <source>
        <dbReference type="EMBL" id="EXC00008.1"/>
    </source>
</evidence>
<reference evidence="2" key="1">
    <citation type="submission" date="2013-01" db="EMBL/GenBank/DDBJ databases">
        <title>Draft Genome Sequence of a Mulberry Tree, Morus notabilis C.K. Schneid.</title>
        <authorList>
            <person name="He N."/>
            <person name="Zhao S."/>
        </authorList>
    </citation>
    <scope>NUCLEOTIDE SEQUENCE</scope>
</reference>
<organism evidence="1 2">
    <name type="scientific">Morus notabilis</name>
    <dbReference type="NCBI Taxonomy" id="981085"/>
    <lineage>
        <taxon>Eukaryota</taxon>
        <taxon>Viridiplantae</taxon>
        <taxon>Streptophyta</taxon>
        <taxon>Embryophyta</taxon>
        <taxon>Tracheophyta</taxon>
        <taxon>Spermatophyta</taxon>
        <taxon>Magnoliopsida</taxon>
        <taxon>eudicotyledons</taxon>
        <taxon>Gunneridae</taxon>
        <taxon>Pentapetalae</taxon>
        <taxon>rosids</taxon>
        <taxon>fabids</taxon>
        <taxon>Rosales</taxon>
        <taxon>Moraceae</taxon>
        <taxon>Moreae</taxon>
        <taxon>Morus</taxon>
    </lineage>
</organism>
<name>W9RNB7_9ROSA</name>
<sequence length="154" mass="18047">MQTKQISLVVVQTMINRVKLKQVMGAKTKANEEDRYNKKKLKKEKSITTTKDTNSCRLRQDDQENLEYYLPKWVSIGPIHPTDDGFKKLKDGDDRELKYSIKQFIRLNVMTPQKHHKSLEPVEIDDQSQESAHLLDLLRLALLQQFNNYTPLGY</sequence>
<dbReference type="Proteomes" id="UP000030645">
    <property type="component" value="Unassembled WGS sequence"/>
</dbReference>
<evidence type="ECO:0000313" key="2">
    <source>
        <dbReference type="Proteomes" id="UP000030645"/>
    </source>
</evidence>
<protein>
    <submittedName>
        <fullName evidence="1">Uncharacterized protein</fullName>
    </submittedName>
</protein>
<accession>W9RNB7</accession>
<proteinExistence type="predicted"/>
<dbReference type="EMBL" id="KE345307">
    <property type="protein sequence ID" value="EXC00008.1"/>
    <property type="molecule type" value="Genomic_DNA"/>
</dbReference>
<dbReference type="AlphaFoldDB" id="W9RNB7"/>